<dbReference type="PANTHER" id="PTHR30419">
    <property type="entry name" value="HTH-TYPE TRANSCRIPTIONAL REGULATOR YBHD"/>
    <property type="match status" value="1"/>
</dbReference>
<dbReference type="GO" id="GO:0003677">
    <property type="term" value="F:DNA binding"/>
    <property type="evidence" value="ECO:0007669"/>
    <property type="project" value="UniProtKB-KW"/>
</dbReference>
<protein>
    <submittedName>
        <fullName evidence="7">DNA-binding transcriptional regulator, LysR family</fullName>
    </submittedName>
    <submittedName>
        <fullName evidence="6">Transcription regulator hth lysr</fullName>
    </submittedName>
</protein>
<evidence type="ECO:0000313" key="9">
    <source>
        <dbReference type="Proteomes" id="UP000199280"/>
    </source>
</evidence>
<dbReference type="InterPro" id="IPR050950">
    <property type="entry name" value="HTH-type_LysR_regulators"/>
</dbReference>
<keyword evidence="9" id="KW-1185">Reference proteome</keyword>
<sequence length="297" mass="33575">MEFRVLQYFLTIAREESISGAAEFLHITQPTLSRQLKELEEELGKELIIRGNRKITLTEDGMLLRKRAEEIIQLVEKTEAELNADDTEFSGDIYVGGAESEGMRLIARAIARAQSEHPLLKFHLFSGNAEDVSDRLDKGLIDFGVLVEPTNMSKYDFTKLPTKNVWGILMRKDSPLATRESITSKDLRGKALICSNQLLVKNELAGWLGGNERSLNIVTTYNLLYNASLLVEEGERYALCLDGIIATGEDRALCFRPLEPKLEAGLHFVWKKYQVFSKASEYFLGLVQEEARAQTRQ</sequence>
<dbReference type="RefSeq" id="WP_068621972.1">
    <property type="nucleotide sequence ID" value="NZ_FJNB01000005.1"/>
</dbReference>
<accession>A0A143YHC8</accession>
<dbReference type="PROSITE" id="PS50931">
    <property type="entry name" value="HTH_LYSR"/>
    <property type="match status" value="1"/>
</dbReference>
<name>A0A143YHC8_9LACT</name>
<dbReference type="InterPro" id="IPR036390">
    <property type="entry name" value="WH_DNA-bd_sf"/>
</dbReference>
<dbReference type="Proteomes" id="UP000199280">
    <property type="component" value="Unassembled WGS sequence"/>
</dbReference>
<evidence type="ECO:0000256" key="2">
    <source>
        <dbReference type="ARBA" id="ARBA00023015"/>
    </source>
</evidence>
<dbReference type="GO" id="GO:0005829">
    <property type="term" value="C:cytosol"/>
    <property type="evidence" value="ECO:0007669"/>
    <property type="project" value="TreeGrafter"/>
</dbReference>
<dbReference type="OrthoDB" id="9803735at2"/>
<dbReference type="Proteomes" id="UP000076878">
    <property type="component" value="Unassembled WGS sequence"/>
</dbReference>
<evidence type="ECO:0000313" key="7">
    <source>
        <dbReference type="EMBL" id="SEI71861.1"/>
    </source>
</evidence>
<dbReference type="EMBL" id="FJNB01000005">
    <property type="protein sequence ID" value="CZQ90776.1"/>
    <property type="molecule type" value="Genomic_DNA"/>
</dbReference>
<evidence type="ECO:0000259" key="5">
    <source>
        <dbReference type="PROSITE" id="PS50931"/>
    </source>
</evidence>
<dbReference type="SUPFAM" id="SSF46785">
    <property type="entry name" value="Winged helix' DNA-binding domain"/>
    <property type="match status" value="1"/>
</dbReference>
<comment type="similarity">
    <text evidence="1">Belongs to the LysR transcriptional regulatory family.</text>
</comment>
<dbReference type="SUPFAM" id="SSF53850">
    <property type="entry name" value="Periplasmic binding protein-like II"/>
    <property type="match status" value="1"/>
</dbReference>
<dbReference type="PANTHER" id="PTHR30419:SF8">
    <property type="entry name" value="NITROGEN ASSIMILATION TRANSCRIPTIONAL ACTIVATOR-RELATED"/>
    <property type="match status" value="1"/>
</dbReference>
<keyword evidence="2" id="KW-0805">Transcription regulation</keyword>
<evidence type="ECO:0000256" key="3">
    <source>
        <dbReference type="ARBA" id="ARBA00023125"/>
    </source>
</evidence>
<organism evidence="6 8">
    <name type="scientific">Trichococcus ilyis</name>
    <dbReference type="NCBI Taxonomy" id="640938"/>
    <lineage>
        <taxon>Bacteria</taxon>
        <taxon>Bacillati</taxon>
        <taxon>Bacillota</taxon>
        <taxon>Bacilli</taxon>
        <taxon>Lactobacillales</taxon>
        <taxon>Carnobacteriaceae</taxon>
        <taxon>Trichococcus</taxon>
    </lineage>
</organism>
<feature type="domain" description="HTH lysR-type" evidence="5">
    <location>
        <begin position="1"/>
        <end position="58"/>
    </location>
</feature>
<gene>
    <name evidence="7" type="ORF">SAMN05216375_10323</name>
    <name evidence="6" type="ORF">TR210_893</name>
</gene>
<dbReference type="Pfam" id="PF00126">
    <property type="entry name" value="HTH_1"/>
    <property type="match status" value="1"/>
</dbReference>
<dbReference type="GO" id="GO:0003700">
    <property type="term" value="F:DNA-binding transcription factor activity"/>
    <property type="evidence" value="ECO:0007669"/>
    <property type="project" value="InterPro"/>
</dbReference>
<dbReference type="Pfam" id="PF03466">
    <property type="entry name" value="LysR_substrate"/>
    <property type="match status" value="1"/>
</dbReference>
<keyword evidence="3 7" id="KW-0238">DNA-binding</keyword>
<dbReference type="Gene3D" id="1.10.10.10">
    <property type="entry name" value="Winged helix-like DNA-binding domain superfamily/Winged helix DNA-binding domain"/>
    <property type="match status" value="1"/>
</dbReference>
<keyword evidence="4" id="KW-0804">Transcription</keyword>
<proteinExistence type="inferred from homology"/>
<evidence type="ECO:0000256" key="4">
    <source>
        <dbReference type="ARBA" id="ARBA00023163"/>
    </source>
</evidence>
<dbReference type="InterPro" id="IPR000847">
    <property type="entry name" value="LysR_HTH_N"/>
</dbReference>
<evidence type="ECO:0000256" key="1">
    <source>
        <dbReference type="ARBA" id="ARBA00009437"/>
    </source>
</evidence>
<evidence type="ECO:0000313" key="6">
    <source>
        <dbReference type="EMBL" id="CZQ90776.1"/>
    </source>
</evidence>
<dbReference type="PRINTS" id="PR00039">
    <property type="entry name" value="HTHLYSR"/>
</dbReference>
<reference evidence="6 8" key="1">
    <citation type="submission" date="2016-02" db="EMBL/GenBank/DDBJ databases">
        <authorList>
            <person name="Wen L."/>
            <person name="He K."/>
            <person name="Yang H."/>
        </authorList>
    </citation>
    <scope>NUCLEOTIDE SEQUENCE [LARGE SCALE GENOMIC DNA]</scope>
    <source>
        <strain evidence="6">Trichococcus_R210</strain>
    </source>
</reference>
<dbReference type="CDD" id="cd05466">
    <property type="entry name" value="PBP2_LTTR_substrate"/>
    <property type="match status" value="1"/>
</dbReference>
<dbReference type="AlphaFoldDB" id="A0A143YHC8"/>
<dbReference type="InterPro" id="IPR036388">
    <property type="entry name" value="WH-like_DNA-bd_sf"/>
</dbReference>
<dbReference type="EMBL" id="FNYT01000003">
    <property type="protein sequence ID" value="SEI71861.1"/>
    <property type="molecule type" value="Genomic_DNA"/>
</dbReference>
<evidence type="ECO:0000313" key="8">
    <source>
        <dbReference type="Proteomes" id="UP000076878"/>
    </source>
</evidence>
<dbReference type="Gene3D" id="3.40.190.10">
    <property type="entry name" value="Periplasmic binding protein-like II"/>
    <property type="match status" value="1"/>
</dbReference>
<dbReference type="STRING" id="640938.TR210_893"/>
<dbReference type="InterPro" id="IPR005119">
    <property type="entry name" value="LysR_subst-bd"/>
</dbReference>
<dbReference type="FunFam" id="1.10.10.10:FF:000001">
    <property type="entry name" value="LysR family transcriptional regulator"/>
    <property type="match status" value="1"/>
</dbReference>
<reference evidence="7 9" key="2">
    <citation type="submission" date="2016-10" db="EMBL/GenBank/DDBJ databases">
        <authorList>
            <person name="Varghese N."/>
            <person name="Submissions S."/>
        </authorList>
    </citation>
    <scope>NUCLEOTIDE SEQUENCE [LARGE SCALE GENOMIC DNA]</scope>
    <source>
        <strain evidence="7 9">DSM 22150</strain>
    </source>
</reference>